<feature type="compositionally biased region" description="Polar residues" evidence="1">
    <location>
        <begin position="242"/>
        <end position="268"/>
    </location>
</feature>
<feature type="region of interest" description="Disordered" evidence="1">
    <location>
        <begin position="30"/>
        <end position="79"/>
    </location>
</feature>
<evidence type="ECO:0000313" key="3">
    <source>
        <dbReference type="EnsemblPlants" id="Pp3c20_19460V3.1"/>
    </source>
</evidence>
<dbReference type="HOGENOM" id="CLU_399788_0_0_1"/>
<gene>
    <name evidence="3" type="primary">LOC112273059</name>
    <name evidence="2" type="ORF">PHYPA_025343</name>
</gene>
<reference evidence="3" key="3">
    <citation type="submission" date="2020-12" db="UniProtKB">
        <authorList>
            <consortium name="EnsemblPlants"/>
        </authorList>
    </citation>
    <scope>IDENTIFICATION</scope>
</reference>
<sequence>MAGCWNDNRLQKVVRSHLDATDMDQVWKIKESEDRGRLRTRKPDKDNKSKTQVVPPLSRKSHPRNVTSFEGRRVSSDEVKAHEPKLVQLNLKPSLMGVHVCDEEDQFFSRQSSMTSVISDKFRSGIACISCGSEGQQGLLVDTHGRKRGTSVMATSISSNAGKGDKGGIPLAENDIHLNENGTVPYLEKSNVASSMFYPSPRLRSGVNSSIPNSPHSTFGTSGTDHTTDKKFKHRLGKSRLQKSSDTGVETTQNNSQDNGKIQSNNGSAAKMNRRSSMSAADPKVICPAAPTFSERLFGYEFSRDRSQRLYQPDTKCTSTQIGANEWQHSLHPGRCSISIHAMSDYDDTDEDDIIIEDDVIFQIPNDLALHCSQEHHADPATGGAKRKPSVERWSSNRKSFNLDLEQIPANTLSINVNGSRHHRSTEPGKSVKSRAKLDVSQRDISLSSLNSSVDGGSRRLKIGALDSFASERRRWLDFESELNDFVLNSGRLKMDITHEPDLDEPDLEQVKNELNKFQDDRAKMDEAAFPFNSPVASSFVFGNDGVKCPEDAHQQHLTISISLIPRILVSEMELDNEDFEHSDAYHDPDDIDADDGSISDTNSSLTTFSLEADSNGGLIDPHPQWVSNRSFKYVTDVVDHNSRYLDIECQSGRFSVDLRRDKRLDKADHVSRPAMKLRMLKTQKTSSRRSLLSPCLPFLHRQRYISRLQQRPLAASRRLSFTARLGPIEDAVPKLQAGDGFTARLGQPAETASKLKAINSFTARLGPRQSC</sequence>
<dbReference type="OrthoDB" id="10449211at2759"/>
<accession>A9S161</accession>
<reference evidence="2 4" key="2">
    <citation type="journal article" date="2018" name="Plant J.">
        <title>The Physcomitrella patens chromosome-scale assembly reveals moss genome structure and evolution.</title>
        <authorList>
            <person name="Lang D."/>
            <person name="Ullrich K.K."/>
            <person name="Murat F."/>
            <person name="Fuchs J."/>
            <person name="Jenkins J."/>
            <person name="Haas F.B."/>
            <person name="Piednoel M."/>
            <person name="Gundlach H."/>
            <person name="Van Bel M."/>
            <person name="Meyberg R."/>
            <person name="Vives C."/>
            <person name="Morata J."/>
            <person name="Symeonidi A."/>
            <person name="Hiss M."/>
            <person name="Muchero W."/>
            <person name="Kamisugi Y."/>
            <person name="Saleh O."/>
            <person name="Blanc G."/>
            <person name="Decker E.L."/>
            <person name="van Gessel N."/>
            <person name="Grimwood J."/>
            <person name="Hayes R.D."/>
            <person name="Graham S.W."/>
            <person name="Gunter L.E."/>
            <person name="McDaniel S.F."/>
            <person name="Hoernstein S.N.W."/>
            <person name="Larsson A."/>
            <person name="Li F.W."/>
            <person name="Perroud P.F."/>
            <person name="Phillips J."/>
            <person name="Ranjan P."/>
            <person name="Rokshar D.S."/>
            <person name="Rothfels C.J."/>
            <person name="Schneider L."/>
            <person name="Shu S."/>
            <person name="Stevenson D.W."/>
            <person name="Thummler F."/>
            <person name="Tillich M."/>
            <person name="Villarreal Aguilar J.C."/>
            <person name="Widiez T."/>
            <person name="Wong G.K."/>
            <person name="Wymore A."/>
            <person name="Zhang Y."/>
            <person name="Zimmer A.D."/>
            <person name="Quatrano R.S."/>
            <person name="Mayer K.F.X."/>
            <person name="Goodstein D."/>
            <person name="Casacuberta J.M."/>
            <person name="Vandepoele K."/>
            <person name="Reski R."/>
            <person name="Cuming A.C."/>
            <person name="Tuskan G.A."/>
            <person name="Maumus F."/>
            <person name="Salse J."/>
            <person name="Schmutz J."/>
            <person name="Rensing S.A."/>
        </authorList>
    </citation>
    <scope>NUCLEOTIDE SEQUENCE [LARGE SCALE GENOMIC DNA]</scope>
    <source>
        <strain evidence="3 4">cv. Gransden 2004</strain>
    </source>
</reference>
<organism evidence="2">
    <name type="scientific">Physcomitrium patens</name>
    <name type="common">Spreading-leaved earth moss</name>
    <name type="synonym">Physcomitrella patens</name>
    <dbReference type="NCBI Taxonomy" id="3218"/>
    <lineage>
        <taxon>Eukaryota</taxon>
        <taxon>Viridiplantae</taxon>
        <taxon>Streptophyta</taxon>
        <taxon>Embryophyta</taxon>
        <taxon>Bryophyta</taxon>
        <taxon>Bryophytina</taxon>
        <taxon>Bryopsida</taxon>
        <taxon>Funariidae</taxon>
        <taxon>Funariales</taxon>
        <taxon>Funariaceae</taxon>
        <taxon>Physcomitrium</taxon>
    </lineage>
</organism>
<feature type="compositionally biased region" description="Basic and acidic residues" evidence="1">
    <location>
        <begin position="30"/>
        <end position="49"/>
    </location>
</feature>
<feature type="compositionally biased region" description="Polar residues" evidence="1">
    <location>
        <begin position="206"/>
        <end position="225"/>
    </location>
</feature>
<feature type="compositionally biased region" description="Basic and acidic residues" evidence="1">
    <location>
        <begin position="70"/>
        <end position="79"/>
    </location>
</feature>
<dbReference type="AlphaFoldDB" id="A9S161"/>
<proteinExistence type="predicted"/>
<reference evidence="2 4" key="1">
    <citation type="journal article" date="2008" name="Science">
        <title>The Physcomitrella genome reveals evolutionary insights into the conquest of land by plants.</title>
        <authorList>
            <person name="Rensing S."/>
            <person name="Lang D."/>
            <person name="Zimmer A."/>
            <person name="Terry A."/>
            <person name="Salamov A."/>
            <person name="Shapiro H."/>
            <person name="Nishiyama T."/>
            <person name="Perroud P.-F."/>
            <person name="Lindquist E."/>
            <person name="Kamisugi Y."/>
            <person name="Tanahashi T."/>
            <person name="Sakakibara K."/>
            <person name="Fujita T."/>
            <person name="Oishi K."/>
            <person name="Shin-I T."/>
            <person name="Kuroki Y."/>
            <person name="Toyoda A."/>
            <person name="Suzuki Y."/>
            <person name="Hashimoto A."/>
            <person name="Yamaguchi K."/>
            <person name="Sugano A."/>
            <person name="Kohara Y."/>
            <person name="Fujiyama A."/>
            <person name="Anterola A."/>
            <person name="Aoki S."/>
            <person name="Ashton N."/>
            <person name="Barbazuk W.B."/>
            <person name="Barker E."/>
            <person name="Bennetzen J."/>
            <person name="Bezanilla M."/>
            <person name="Blankenship R."/>
            <person name="Cho S.H."/>
            <person name="Dutcher S."/>
            <person name="Estelle M."/>
            <person name="Fawcett J.A."/>
            <person name="Gundlach H."/>
            <person name="Hanada K."/>
            <person name="Heyl A."/>
            <person name="Hicks K.A."/>
            <person name="Hugh J."/>
            <person name="Lohr M."/>
            <person name="Mayer K."/>
            <person name="Melkozernov A."/>
            <person name="Murata T."/>
            <person name="Nelson D."/>
            <person name="Pils B."/>
            <person name="Prigge M."/>
            <person name="Reiss B."/>
            <person name="Renner T."/>
            <person name="Rombauts S."/>
            <person name="Rushton P."/>
            <person name="Sanderfoot A."/>
            <person name="Schween G."/>
            <person name="Shiu S.-H."/>
            <person name="Stueber K."/>
            <person name="Theodoulou F.L."/>
            <person name="Tu H."/>
            <person name="Van de Peer Y."/>
            <person name="Verrier P.J."/>
            <person name="Waters E."/>
            <person name="Wood A."/>
            <person name="Yang L."/>
            <person name="Cove D."/>
            <person name="Cuming A."/>
            <person name="Hasebe M."/>
            <person name="Lucas S."/>
            <person name="Mishler D.B."/>
            <person name="Reski R."/>
            <person name="Grigoriev I."/>
            <person name="Quatrano R.S."/>
            <person name="Boore J.L."/>
        </authorList>
    </citation>
    <scope>NUCLEOTIDE SEQUENCE [LARGE SCALE GENOMIC DNA]</scope>
    <source>
        <strain evidence="3 4">cv. Gransden 2004</strain>
    </source>
</reference>
<dbReference type="EMBL" id="ABEU02000020">
    <property type="protein sequence ID" value="PNR33399.1"/>
    <property type="molecule type" value="Genomic_DNA"/>
</dbReference>
<evidence type="ECO:0000313" key="2">
    <source>
        <dbReference type="EMBL" id="PNR33399.1"/>
    </source>
</evidence>
<dbReference type="Proteomes" id="UP000006727">
    <property type="component" value="Chromosome 20"/>
</dbReference>
<protein>
    <submittedName>
        <fullName evidence="2 3">Uncharacterized protein</fullName>
    </submittedName>
</protein>
<dbReference type="Gramene" id="Pp3c20_19460V3.1">
    <property type="protein sequence ID" value="Pp3c20_19460V3.1"/>
    <property type="gene ID" value="Pp3c20_19460"/>
</dbReference>
<dbReference type="PaxDb" id="3218-PP1S40_269V6.1"/>
<dbReference type="RefSeq" id="XP_024357170.1">
    <property type="nucleotide sequence ID" value="XM_024501402.2"/>
</dbReference>
<dbReference type="RefSeq" id="XP_024357172.1">
    <property type="nucleotide sequence ID" value="XM_024501404.2"/>
</dbReference>
<dbReference type="Gramene" id="Pp3c20_19460V3.2">
    <property type="protein sequence ID" value="Pp3c20_19460V3.2"/>
    <property type="gene ID" value="Pp3c20_19460"/>
</dbReference>
<name>A9S161_PHYPA</name>
<dbReference type="EnsemblPlants" id="Pp3c20_19460V3.2">
    <property type="protein sequence ID" value="Pp3c20_19460V3.2"/>
    <property type="gene ID" value="Pp3c20_19460"/>
</dbReference>
<feature type="region of interest" description="Disordered" evidence="1">
    <location>
        <begin position="415"/>
        <end position="438"/>
    </location>
</feature>
<feature type="region of interest" description="Disordered" evidence="1">
    <location>
        <begin position="206"/>
        <end position="278"/>
    </location>
</feature>
<dbReference type="GeneID" id="112273059"/>
<feature type="compositionally biased region" description="Basic residues" evidence="1">
    <location>
        <begin position="231"/>
        <end position="241"/>
    </location>
</feature>
<evidence type="ECO:0000313" key="4">
    <source>
        <dbReference type="Proteomes" id="UP000006727"/>
    </source>
</evidence>
<keyword evidence="4" id="KW-1185">Reference proteome</keyword>
<evidence type="ECO:0000256" key="1">
    <source>
        <dbReference type="SAM" id="MobiDB-lite"/>
    </source>
</evidence>
<dbReference type="EnsemblPlants" id="Pp3c20_19460V3.1">
    <property type="protein sequence ID" value="Pp3c20_19460V3.1"/>
    <property type="gene ID" value="Pp3c20_19460"/>
</dbReference>